<dbReference type="GO" id="GO:0006633">
    <property type="term" value="P:fatty acid biosynthetic process"/>
    <property type="evidence" value="ECO:0007669"/>
    <property type="project" value="TreeGrafter"/>
</dbReference>
<sequence>MVQMEGVQISPLGPPDRQRQPFSEIAWGPLTQDAGLHSYPYPADLMNHTLLMEQISLINIKQVVEQLTDKDRSGLDWHRSRVVAWMEHVLAMTRTGKHPTCRSEWLDGTQEDIEVLLERLATSVTGLLAGVVGANMLRFLRGETSMLEEARKDDVLSRFYKEDPESKTMNDRLCDLVGQIAFRYPRMKILEIGAGSGSATKSILERFFEEAKQQFSEHHDHFIYQVLNVEKDPSKQGFEDESYDLVIAANVLHATRSMKDTMTNVRRLLKPGGYLGLMEVTNTNTIGISFCVGGFEGWWAGEDDGRIWGPMLNASNWEHVLQDTGFGGIDTITTLGDARLSAYSVLVSQAVDDRMKVLRQPLSPAHQLKDTAGELVIVGGEKGQTASLTLELLKGVNISPYATVLSLVDMDGPCFEYLSQSRLQGLQALTVAARKMLWVTTGRECDSPHLGMSKGWLKCLSYEHPEAQYQYLNITDDSTEESTLIAATLMRLVHTDESNYYSLSSRTSATEPELRVQNGTMNIPRLRASPELNDRYVSGQQLVHKPVNLLESTVRMLPSAKGHYALHLEDKSLGSSHRADIDTELVRIRTRYSTIQAVRVGKDDVFLHLVLGEQEHSHRRLLAYSKDHASIITTPMSWCCDLPDAVRPEFENSFLQATLAAVLARVLVQQATPGSVLWAHEASEVLQQAIRIHAVASGVRPHFTSSSQSLPMEGVSFIHPLVTSCKLVGYLPQDVSVAACFEVKEQGDEGIFSRIKSLLPQFVTVEDTQSLWRTSQQLPEHGNVHHRYLGESLNVASAMAIQFVTSDPTQPVDVKGLSALPPTPRTPKADCIVKWAGSQSEALNVQVKTASQTLSLSSQKTYLLVGMTGDLGRSICHWLITKGARHVVLTSRSPKVDPHWIQEMFKLGANVVPMQLDVSDRVVNGALVLNDCAFDEMSLETMQATFAAKVDGSILLDELFRGDLDFFILMGSLTGIVGNWNQSAYSAATGFQSNLIHQRRARNIVGSIIQPGIITSVGYISRKGSGLAQHVSNTVGSLLLSERDLHEVFAEAILAGHPATRRNPEIVAGMPMANPVTQPDIIWYRNPLCWDFVDYRI</sequence>
<feature type="region of interest" description="Disordered" evidence="2">
    <location>
        <begin position="1"/>
        <end position="21"/>
    </location>
</feature>
<dbReference type="Proteomes" id="UP000055045">
    <property type="component" value="Unassembled WGS sequence"/>
</dbReference>
<organism evidence="4 5">
    <name type="scientific">Penicillium freii</name>
    <dbReference type="NCBI Taxonomy" id="48697"/>
    <lineage>
        <taxon>Eukaryota</taxon>
        <taxon>Fungi</taxon>
        <taxon>Dikarya</taxon>
        <taxon>Ascomycota</taxon>
        <taxon>Pezizomycotina</taxon>
        <taxon>Eurotiomycetes</taxon>
        <taxon>Eurotiomycetidae</taxon>
        <taxon>Eurotiales</taxon>
        <taxon>Aspergillaceae</taxon>
        <taxon>Penicillium</taxon>
    </lineage>
</organism>
<evidence type="ECO:0000256" key="1">
    <source>
        <dbReference type="ARBA" id="ARBA00023268"/>
    </source>
</evidence>
<evidence type="ECO:0000313" key="4">
    <source>
        <dbReference type="EMBL" id="KUM65672.1"/>
    </source>
</evidence>
<dbReference type="PANTHER" id="PTHR43775:SF48">
    <property type="entry name" value="HIGHLY REDUCING POLYKETIDE SYNTHASE SDGA"/>
    <property type="match status" value="1"/>
</dbReference>
<dbReference type="SMART" id="SM00822">
    <property type="entry name" value="PKS_KR"/>
    <property type="match status" value="1"/>
</dbReference>
<feature type="domain" description="Ketoreductase" evidence="3">
    <location>
        <begin position="860"/>
        <end position="1017"/>
    </location>
</feature>
<dbReference type="InterPro" id="IPR013968">
    <property type="entry name" value="PKS_KR"/>
</dbReference>
<dbReference type="PANTHER" id="PTHR43775">
    <property type="entry name" value="FATTY ACID SYNTHASE"/>
    <property type="match status" value="1"/>
</dbReference>
<dbReference type="CDD" id="cd02440">
    <property type="entry name" value="AdoMet_MTases"/>
    <property type="match status" value="1"/>
</dbReference>
<protein>
    <recommendedName>
        <fullName evidence="3">Ketoreductase domain-containing protein</fullName>
    </recommendedName>
</protein>
<keyword evidence="5" id="KW-1185">Reference proteome</keyword>
<dbReference type="InterPro" id="IPR029063">
    <property type="entry name" value="SAM-dependent_MTases_sf"/>
</dbReference>
<evidence type="ECO:0000313" key="5">
    <source>
        <dbReference type="Proteomes" id="UP000055045"/>
    </source>
</evidence>
<dbReference type="Pfam" id="PF08659">
    <property type="entry name" value="KR"/>
    <property type="match status" value="2"/>
</dbReference>
<gene>
    <name evidence="4" type="ORF">ACN42_g1443</name>
</gene>
<keyword evidence="1" id="KW-0511">Multifunctional enzyme</keyword>
<accession>A0A101MS49</accession>
<dbReference type="InterPro" id="IPR013217">
    <property type="entry name" value="Methyltransf_12"/>
</dbReference>
<proteinExistence type="predicted"/>
<dbReference type="SUPFAM" id="SSF53335">
    <property type="entry name" value="S-adenosyl-L-methionine-dependent methyltransferases"/>
    <property type="match status" value="1"/>
</dbReference>
<evidence type="ECO:0000259" key="3">
    <source>
        <dbReference type="SMART" id="SM00822"/>
    </source>
</evidence>
<dbReference type="AlphaFoldDB" id="A0A101MS49"/>
<dbReference type="SUPFAM" id="SSF51735">
    <property type="entry name" value="NAD(P)-binding Rossmann-fold domains"/>
    <property type="match status" value="1"/>
</dbReference>
<dbReference type="Pfam" id="PF08242">
    <property type="entry name" value="Methyltransf_12"/>
    <property type="match status" value="1"/>
</dbReference>
<dbReference type="InterPro" id="IPR057326">
    <property type="entry name" value="KR_dom"/>
</dbReference>
<dbReference type="STRING" id="48697.A0A101MS49"/>
<dbReference type="InterPro" id="IPR036291">
    <property type="entry name" value="NAD(P)-bd_dom_sf"/>
</dbReference>
<evidence type="ECO:0000256" key="2">
    <source>
        <dbReference type="SAM" id="MobiDB-lite"/>
    </source>
</evidence>
<dbReference type="Gene3D" id="3.40.50.150">
    <property type="entry name" value="Vaccinia Virus protein VP39"/>
    <property type="match status" value="2"/>
</dbReference>
<dbReference type="GO" id="GO:0044550">
    <property type="term" value="P:secondary metabolite biosynthetic process"/>
    <property type="evidence" value="ECO:0007669"/>
    <property type="project" value="TreeGrafter"/>
</dbReference>
<reference evidence="4 5" key="1">
    <citation type="submission" date="2015-10" db="EMBL/GenBank/DDBJ databases">
        <title>Genome sequencing of Penicillium freii.</title>
        <authorList>
            <person name="Nguyen H.D."/>
            <person name="Visagie C.M."/>
            <person name="Seifert K.A."/>
        </authorList>
    </citation>
    <scope>NUCLEOTIDE SEQUENCE [LARGE SCALE GENOMIC DNA]</scope>
    <source>
        <strain evidence="4 5">DAOM 242723</strain>
    </source>
</reference>
<dbReference type="GO" id="GO:0004312">
    <property type="term" value="F:fatty acid synthase activity"/>
    <property type="evidence" value="ECO:0007669"/>
    <property type="project" value="TreeGrafter"/>
</dbReference>
<name>A0A101MS49_PENFR</name>
<comment type="caution">
    <text evidence="4">The sequence shown here is derived from an EMBL/GenBank/DDBJ whole genome shotgun (WGS) entry which is preliminary data.</text>
</comment>
<dbReference type="Gene3D" id="3.40.50.720">
    <property type="entry name" value="NAD(P)-binding Rossmann-like Domain"/>
    <property type="match status" value="1"/>
</dbReference>
<dbReference type="InterPro" id="IPR050091">
    <property type="entry name" value="PKS_NRPS_Biosynth_Enz"/>
</dbReference>
<dbReference type="EMBL" id="LLXE01000022">
    <property type="protein sequence ID" value="KUM65672.1"/>
    <property type="molecule type" value="Genomic_DNA"/>
</dbReference>